<name>A0A9W9SJF3_9EURO</name>
<dbReference type="Gene3D" id="1.20.1050.10">
    <property type="match status" value="1"/>
</dbReference>
<proteinExistence type="predicted"/>
<evidence type="ECO:0000313" key="3">
    <source>
        <dbReference type="Proteomes" id="UP001147747"/>
    </source>
</evidence>
<dbReference type="RefSeq" id="XP_056482851.1">
    <property type="nucleotide sequence ID" value="XM_056636821.1"/>
</dbReference>
<dbReference type="Pfam" id="PF22041">
    <property type="entry name" value="GST_C_7"/>
    <property type="match status" value="1"/>
</dbReference>
<dbReference type="GeneID" id="81375801"/>
<dbReference type="Pfam" id="PF13409">
    <property type="entry name" value="GST_N_2"/>
    <property type="match status" value="1"/>
</dbReference>
<dbReference type="AlphaFoldDB" id="A0A9W9SJF3"/>
<dbReference type="PROSITE" id="PS50404">
    <property type="entry name" value="GST_NTER"/>
    <property type="match status" value="1"/>
</dbReference>
<feature type="domain" description="GST N-terminal" evidence="1">
    <location>
        <begin position="14"/>
        <end position="105"/>
    </location>
</feature>
<protein>
    <recommendedName>
        <fullName evidence="1">GST N-terminal domain-containing protein</fullName>
    </recommendedName>
</protein>
<dbReference type="SUPFAM" id="SSF47616">
    <property type="entry name" value="GST C-terminal domain-like"/>
    <property type="match status" value="1"/>
</dbReference>
<dbReference type="SUPFAM" id="SSF52833">
    <property type="entry name" value="Thioredoxin-like"/>
    <property type="match status" value="1"/>
</dbReference>
<dbReference type="InterPro" id="IPR004045">
    <property type="entry name" value="Glutathione_S-Trfase_N"/>
</dbReference>
<dbReference type="CDD" id="cd03038">
    <property type="entry name" value="GST_N_etherase_LigE"/>
    <property type="match status" value="1"/>
</dbReference>
<dbReference type="Proteomes" id="UP001147747">
    <property type="component" value="Unassembled WGS sequence"/>
</dbReference>
<organism evidence="2 3">
    <name type="scientific">Penicillium cosmopolitanum</name>
    <dbReference type="NCBI Taxonomy" id="1131564"/>
    <lineage>
        <taxon>Eukaryota</taxon>
        <taxon>Fungi</taxon>
        <taxon>Dikarya</taxon>
        <taxon>Ascomycota</taxon>
        <taxon>Pezizomycotina</taxon>
        <taxon>Eurotiomycetes</taxon>
        <taxon>Eurotiomycetidae</taxon>
        <taxon>Eurotiales</taxon>
        <taxon>Aspergillaceae</taxon>
        <taxon>Penicillium</taxon>
    </lineage>
</organism>
<sequence>MAPNTSIVFYDIAMRPPAEKNACSPNPWKARQALNFKGIPYTTTWVPLPEVANVRQKLKVPACRKFADGSDFYTLPIIEDPSTGTFVGDSYDIAVYLQKTYPDSGAGDLFPPQKLDYTFKNDTIPIPLSDIPQSGFPEYARFNVHVDALFSAFAQLSVACFPFDPATAEISKAEMARRVGVPSWDLFALDGEAREKTKDAFRVALGELGKLFLEDGSGPFILGSRVTHADFIVGGWLHMYNACLAEDEWQELRSWHDGLFGKLYDALEVYATMN</sequence>
<dbReference type="InterPro" id="IPR036282">
    <property type="entry name" value="Glutathione-S-Trfase_C_sf"/>
</dbReference>
<comment type="caution">
    <text evidence="2">The sequence shown here is derived from an EMBL/GenBank/DDBJ whole genome shotgun (WGS) entry which is preliminary data.</text>
</comment>
<dbReference type="InterPro" id="IPR054416">
    <property type="entry name" value="GST_UstS-like_C"/>
</dbReference>
<dbReference type="InterPro" id="IPR036249">
    <property type="entry name" value="Thioredoxin-like_sf"/>
</dbReference>
<keyword evidence="3" id="KW-1185">Reference proteome</keyword>
<evidence type="ECO:0000313" key="2">
    <source>
        <dbReference type="EMBL" id="KAJ5379065.1"/>
    </source>
</evidence>
<dbReference type="Gene3D" id="3.40.30.10">
    <property type="entry name" value="Glutaredoxin"/>
    <property type="match status" value="1"/>
</dbReference>
<gene>
    <name evidence="2" type="ORF">N7509_012184</name>
</gene>
<reference evidence="2" key="2">
    <citation type="journal article" date="2023" name="IMA Fungus">
        <title>Comparative genomic study of the Penicillium genus elucidates a diverse pangenome and 15 lateral gene transfer events.</title>
        <authorList>
            <person name="Petersen C."/>
            <person name="Sorensen T."/>
            <person name="Nielsen M.R."/>
            <person name="Sondergaard T.E."/>
            <person name="Sorensen J.L."/>
            <person name="Fitzpatrick D.A."/>
            <person name="Frisvad J.C."/>
            <person name="Nielsen K.L."/>
        </authorList>
    </citation>
    <scope>NUCLEOTIDE SEQUENCE</scope>
    <source>
        <strain evidence="2">IBT 29677</strain>
    </source>
</reference>
<evidence type="ECO:0000259" key="1">
    <source>
        <dbReference type="PROSITE" id="PS50404"/>
    </source>
</evidence>
<dbReference type="EMBL" id="JAPZBU010000011">
    <property type="protein sequence ID" value="KAJ5379065.1"/>
    <property type="molecule type" value="Genomic_DNA"/>
</dbReference>
<reference evidence="2" key="1">
    <citation type="submission" date="2022-12" db="EMBL/GenBank/DDBJ databases">
        <authorList>
            <person name="Petersen C."/>
        </authorList>
    </citation>
    <scope>NUCLEOTIDE SEQUENCE</scope>
    <source>
        <strain evidence="2">IBT 29677</strain>
    </source>
</reference>
<accession>A0A9W9SJF3</accession>
<dbReference type="OrthoDB" id="4951845at2759"/>